<accession>A0A9X3S4Z2</accession>
<evidence type="ECO:0000259" key="8">
    <source>
        <dbReference type="PROSITE" id="PS50123"/>
    </source>
</evidence>
<keyword evidence="5" id="KW-0949">S-adenosyl-L-methionine</keyword>
<dbReference type="SUPFAM" id="SSF53335">
    <property type="entry name" value="S-adenosyl-L-methionine-dependent methyltransferases"/>
    <property type="match status" value="1"/>
</dbReference>
<sequence length="624" mass="70343">MTESDDAAFEALLEFLKRSRGIDFTGYKRPSLQRRFHRRMETVGCESFGDYLDFLEVHPDEYEQLFEMLLINVTEFFRDATAWDHLRDAVLPELLAAKEPEETIRVWSAGCAGGQEAYTTAMVFAELLGLDGLRERVKIYATDIDEDALNQARLGVYNAKETESVPPALRERYFERADQRLAFRKDLRRTVIFGRNNLVSDAPISRLDLLICRNTLMYFNAETQARIIRHFHFALRDGGVLMLGKSEMLVSHRDLFGADDLKTRVFIKQSKPTVASRVGAFGNGEGGERHGTVEDDRLSRDAALELGPHAHVIVSRTGRLTFANLAARALFQISRDDLFQPLAELPLERDPVDLRAPIEQAMRERRRVPVGEVAYAPDRGEPRRLDVTVAPLLSADNVAIGASVAFEDVSRYTALQTELESNRRDLELAYEELQSTIDELETTNEELQSANEELQTTNEELQSTNEELETMNEELQSTNEELETMNDELRERTGELNQVNDFLETILTSLGFGVAVLDAQQRVQIWNRRAEDLWGLRQDEAVDHHFLSLDIGLPSEQLAPALRSVLSGASERETSQLEAVNRRGRPILCAATVLPLIGPVPGDGTRVRGAIVLMEDRQDPAGSD</sequence>
<keyword evidence="3" id="KW-0489">Methyltransferase</keyword>
<dbReference type="Gene3D" id="1.10.155.10">
    <property type="entry name" value="Chemotaxis receptor methyltransferase CheR, N-terminal domain"/>
    <property type="match status" value="1"/>
</dbReference>
<dbReference type="SMART" id="SM00138">
    <property type="entry name" value="MeTrc"/>
    <property type="match status" value="1"/>
</dbReference>
<dbReference type="GO" id="GO:0032259">
    <property type="term" value="P:methylation"/>
    <property type="evidence" value="ECO:0007669"/>
    <property type="project" value="UniProtKB-KW"/>
</dbReference>
<comment type="catalytic activity">
    <reaction evidence="1">
        <text>L-glutamyl-[protein] + S-adenosyl-L-methionine = [protein]-L-glutamate 5-O-methyl ester + S-adenosyl-L-homocysteine</text>
        <dbReference type="Rhea" id="RHEA:24452"/>
        <dbReference type="Rhea" id="RHEA-COMP:10208"/>
        <dbReference type="Rhea" id="RHEA-COMP:10311"/>
        <dbReference type="ChEBI" id="CHEBI:29973"/>
        <dbReference type="ChEBI" id="CHEBI:57856"/>
        <dbReference type="ChEBI" id="CHEBI:59789"/>
        <dbReference type="ChEBI" id="CHEBI:82795"/>
        <dbReference type="EC" id="2.1.1.80"/>
    </reaction>
</comment>
<dbReference type="AlphaFoldDB" id="A0A9X3S4Z2"/>
<dbReference type="Gene3D" id="3.30.450.20">
    <property type="entry name" value="PAS domain"/>
    <property type="match status" value="2"/>
</dbReference>
<gene>
    <name evidence="9" type="ORF">OM076_39075</name>
</gene>
<evidence type="ECO:0000256" key="5">
    <source>
        <dbReference type="ARBA" id="ARBA00022691"/>
    </source>
</evidence>
<dbReference type="InterPro" id="IPR050903">
    <property type="entry name" value="Bact_Chemotaxis_MeTrfase"/>
</dbReference>
<dbReference type="PROSITE" id="PS50123">
    <property type="entry name" value="CHER"/>
    <property type="match status" value="1"/>
</dbReference>
<dbReference type="Proteomes" id="UP001149140">
    <property type="component" value="Unassembled WGS sequence"/>
</dbReference>
<dbReference type="PRINTS" id="PR00996">
    <property type="entry name" value="CHERMTFRASE"/>
</dbReference>
<feature type="coiled-coil region" evidence="6">
    <location>
        <begin position="412"/>
        <end position="499"/>
    </location>
</feature>
<evidence type="ECO:0000256" key="2">
    <source>
        <dbReference type="ARBA" id="ARBA00012534"/>
    </source>
</evidence>
<dbReference type="SUPFAM" id="SSF90257">
    <property type="entry name" value="Myosin rod fragments"/>
    <property type="match status" value="1"/>
</dbReference>
<dbReference type="InterPro" id="IPR029063">
    <property type="entry name" value="SAM-dependent_MTases_sf"/>
</dbReference>
<dbReference type="SUPFAM" id="SSF47757">
    <property type="entry name" value="Chemotaxis receptor methyltransferase CheR, N-terminal domain"/>
    <property type="match status" value="1"/>
</dbReference>
<evidence type="ECO:0000256" key="4">
    <source>
        <dbReference type="ARBA" id="ARBA00022679"/>
    </source>
</evidence>
<organism evidence="9 10">
    <name type="scientific">Solirubrobacter ginsenosidimutans</name>
    <dbReference type="NCBI Taxonomy" id="490573"/>
    <lineage>
        <taxon>Bacteria</taxon>
        <taxon>Bacillati</taxon>
        <taxon>Actinomycetota</taxon>
        <taxon>Thermoleophilia</taxon>
        <taxon>Solirubrobacterales</taxon>
        <taxon>Solirubrobacteraceae</taxon>
        <taxon>Solirubrobacter</taxon>
    </lineage>
</organism>
<evidence type="ECO:0000259" key="7">
    <source>
        <dbReference type="PROSITE" id="PS50112"/>
    </source>
</evidence>
<protein>
    <recommendedName>
        <fullName evidence="2">protein-glutamate O-methyltransferase</fullName>
        <ecNumber evidence="2">2.1.1.80</ecNumber>
    </recommendedName>
</protein>
<dbReference type="PANTHER" id="PTHR24422:SF10">
    <property type="entry name" value="CHEMOTAXIS PROTEIN METHYLTRANSFERASE 2"/>
    <property type="match status" value="1"/>
</dbReference>
<dbReference type="CDD" id="cd00130">
    <property type="entry name" value="PAS"/>
    <property type="match status" value="2"/>
</dbReference>
<dbReference type="InterPro" id="IPR013656">
    <property type="entry name" value="PAS_4"/>
</dbReference>
<dbReference type="EC" id="2.1.1.80" evidence="2"/>
<dbReference type="Pfam" id="PF01739">
    <property type="entry name" value="CheR"/>
    <property type="match status" value="1"/>
</dbReference>
<dbReference type="Gene3D" id="1.10.287.620">
    <property type="entry name" value="Helix Hairpins"/>
    <property type="match status" value="1"/>
</dbReference>
<dbReference type="Pfam" id="PF03705">
    <property type="entry name" value="CheR_N"/>
    <property type="match status" value="1"/>
</dbReference>
<feature type="domain" description="CheR-type methyltransferase" evidence="8">
    <location>
        <begin position="1"/>
        <end position="269"/>
    </location>
</feature>
<dbReference type="EMBL" id="JAPDOD010000063">
    <property type="protein sequence ID" value="MDA0166334.1"/>
    <property type="molecule type" value="Genomic_DNA"/>
</dbReference>
<evidence type="ECO:0000313" key="9">
    <source>
        <dbReference type="EMBL" id="MDA0166334.1"/>
    </source>
</evidence>
<dbReference type="InterPro" id="IPR036804">
    <property type="entry name" value="CheR_N_sf"/>
</dbReference>
<dbReference type="Gene3D" id="3.40.50.150">
    <property type="entry name" value="Vaccinia Virus protein VP39"/>
    <property type="match status" value="1"/>
</dbReference>
<dbReference type="SMART" id="SM00091">
    <property type="entry name" value="PAS"/>
    <property type="match status" value="2"/>
</dbReference>
<dbReference type="RefSeq" id="WP_270045591.1">
    <property type="nucleotide sequence ID" value="NZ_JAPDOD010000063.1"/>
</dbReference>
<reference evidence="9" key="1">
    <citation type="submission" date="2022-10" db="EMBL/GenBank/DDBJ databases">
        <title>The WGS of Solirubrobacter ginsenosidimutans DSM 21036.</title>
        <authorList>
            <person name="Jiang Z."/>
        </authorList>
    </citation>
    <scope>NUCLEOTIDE SEQUENCE</scope>
    <source>
        <strain evidence="9">DSM 21036</strain>
    </source>
</reference>
<keyword evidence="10" id="KW-1185">Reference proteome</keyword>
<dbReference type="InterPro" id="IPR000014">
    <property type="entry name" value="PAS"/>
</dbReference>
<comment type="caution">
    <text evidence="9">The sequence shown here is derived from an EMBL/GenBank/DDBJ whole genome shotgun (WGS) entry which is preliminary data.</text>
</comment>
<feature type="domain" description="PAS" evidence="7">
    <location>
        <begin position="499"/>
        <end position="547"/>
    </location>
</feature>
<evidence type="ECO:0000313" key="10">
    <source>
        <dbReference type="Proteomes" id="UP001149140"/>
    </source>
</evidence>
<dbReference type="InterPro" id="IPR022642">
    <property type="entry name" value="CheR_C"/>
</dbReference>
<keyword evidence="4" id="KW-0808">Transferase</keyword>
<dbReference type="GO" id="GO:0008983">
    <property type="term" value="F:protein-glutamate O-methyltransferase activity"/>
    <property type="evidence" value="ECO:0007669"/>
    <property type="project" value="UniProtKB-EC"/>
</dbReference>
<dbReference type="InterPro" id="IPR022641">
    <property type="entry name" value="CheR_N"/>
</dbReference>
<name>A0A9X3S4Z2_9ACTN</name>
<evidence type="ECO:0000256" key="3">
    <source>
        <dbReference type="ARBA" id="ARBA00022603"/>
    </source>
</evidence>
<dbReference type="InterPro" id="IPR000780">
    <property type="entry name" value="CheR_MeTrfase"/>
</dbReference>
<evidence type="ECO:0000256" key="1">
    <source>
        <dbReference type="ARBA" id="ARBA00001541"/>
    </source>
</evidence>
<evidence type="ECO:0000256" key="6">
    <source>
        <dbReference type="SAM" id="Coils"/>
    </source>
</evidence>
<keyword evidence="6" id="KW-0175">Coiled coil</keyword>
<dbReference type="InterPro" id="IPR035965">
    <property type="entry name" value="PAS-like_dom_sf"/>
</dbReference>
<proteinExistence type="predicted"/>
<dbReference type="SUPFAM" id="SSF55785">
    <property type="entry name" value="PYP-like sensor domain (PAS domain)"/>
    <property type="match status" value="2"/>
</dbReference>
<dbReference type="PANTHER" id="PTHR24422">
    <property type="entry name" value="CHEMOTAXIS PROTEIN METHYLTRANSFERASE"/>
    <property type="match status" value="1"/>
</dbReference>
<dbReference type="PROSITE" id="PS50112">
    <property type="entry name" value="PAS"/>
    <property type="match status" value="1"/>
</dbReference>
<dbReference type="Pfam" id="PF08448">
    <property type="entry name" value="PAS_4"/>
    <property type="match status" value="2"/>
</dbReference>